<dbReference type="PANTHER" id="PTHR30363">
    <property type="entry name" value="HTH-TYPE TRANSCRIPTIONAL REGULATOR SRLR-RELATED"/>
    <property type="match status" value="1"/>
</dbReference>
<evidence type="ECO:0000313" key="5">
    <source>
        <dbReference type="EMBL" id="MDQ2093364.1"/>
    </source>
</evidence>
<keyword evidence="1" id="KW-0678">Repressor</keyword>
<protein>
    <submittedName>
        <fullName evidence="5">DeoR/GlpR family DNA-binding transcription regulator</fullName>
    </submittedName>
</protein>
<dbReference type="GO" id="GO:0003677">
    <property type="term" value="F:DNA binding"/>
    <property type="evidence" value="ECO:0007669"/>
    <property type="project" value="UniProtKB-KW"/>
</dbReference>
<dbReference type="EMBL" id="JANFFA010000001">
    <property type="protein sequence ID" value="MDQ2093364.1"/>
    <property type="molecule type" value="Genomic_DNA"/>
</dbReference>
<dbReference type="Pfam" id="PF08220">
    <property type="entry name" value="HTH_DeoR"/>
    <property type="match status" value="1"/>
</dbReference>
<keyword evidence="2" id="KW-0805">Transcription regulation</keyword>
<evidence type="ECO:0000256" key="3">
    <source>
        <dbReference type="ARBA" id="ARBA00023163"/>
    </source>
</evidence>
<dbReference type="Pfam" id="PF00455">
    <property type="entry name" value="DeoRC"/>
    <property type="match status" value="1"/>
</dbReference>
<dbReference type="SMART" id="SM00420">
    <property type="entry name" value="HTH_DEOR"/>
    <property type="match status" value="1"/>
</dbReference>
<dbReference type="SUPFAM" id="SSF46785">
    <property type="entry name" value="Winged helix' DNA-binding domain"/>
    <property type="match status" value="1"/>
</dbReference>
<dbReference type="InterPro" id="IPR014036">
    <property type="entry name" value="DeoR-like_C"/>
</dbReference>
<dbReference type="InterPro" id="IPR001034">
    <property type="entry name" value="DeoR_HTH"/>
</dbReference>
<organism evidence="5 6">
    <name type="scientific">Rhodalgimonas zhirmunskyi</name>
    <dbReference type="NCBI Taxonomy" id="2964767"/>
    <lineage>
        <taxon>Bacteria</taxon>
        <taxon>Pseudomonadati</taxon>
        <taxon>Pseudomonadota</taxon>
        <taxon>Alphaproteobacteria</taxon>
        <taxon>Rhodobacterales</taxon>
        <taxon>Roseobacteraceae</taxon>
        <taxon>Rhodalgimonas</taxon>
    </lineage>
</organism>
<comment type="caution">
    <text evidence="5">The sequence shown here is derived from an EMBL/GenBank/DDBJ whole genome shotgun (WGS) entry which is preliminary data.</text>
</comment>
<dbReference type="SMART" id="SM01134">
    <property type="entry name" value="DeoRC"/>
    <property type="match status" value="1"/>
</dbReference>
<dbReference type="Proteomes" id="UP001227162">
    <property type="component" value="Unassembled WGS sequence"/>
</dbReference>
<dbReference type="PROSITE" id="PS51000">
    <property type="entry name" value="HTH_DEOR_2"/>
    <property type="match status" value="1"/>
</dbReference>
<evidence type="ECO:0000256" key="1">
    <source>
        <dbReference type="ARBA" id="ARBA00022491"/>
    </source>
</evidence>
<dbReference type="Gene3D" id="3.30.750.70">
    <property type="entry name" value="4-hydroxybutyrate coenzyme like domains"/>
    <property type="match status" value="1"/>
</dbReference>
<dbReference type="AlphaFoldDB" id="A0AAJ1X4Q8"/>
<dbReference type="SUPFAM" id="SSF100950">
    <property type="entry name" value="NagB/RpiA/CoA transferase-like"/>
    <property type="match status" value="1"/>
</dbReference>
<reference evidence="5" key="2">
    <citation type="submission" date="2023-04" db="EMBL/GenBank/DDBJ databases">
        <title>'Rhodoalgimonas zhirmunskyi' gen. nov., isolated from a red alga.</title>
        <authorList>
            <person name="Nedashkovskaya O.I."/>
            <person name="Otstavnykh N.Y."/>
            <person name="Bystritskaya E.P."/>
            <person name="Balabanova L.A."/>
            <person name="Isaeva M.P."/>
        </authorList>
    </citation>
    <scope>NUCLEOTIDE SEQUENCE</scope>
    <source>
        <strain evidence="5">10Alg 79</strain>
    </source>
</reference>
<dbReference type="InterPro" id="IPR050313">
    <property type="entry name" value="Carb_Metab_HTH_regulators"/>
</dbReference>
<gene>
    <name evidence="5" type="ORF">NOI20_04520</name>
</gene>
<dbReference type="InterPro" id="IPR037171">
    <property type="entry name" value="NagB/RpiA_transferase-like"/>
</dbReference>
<reference evidence="5" key="1">
    <citation type="submission" date="2022-07" db="EMBL/GenBank/DDBJ databases">
        <authorList>
            <person name="Otstavnykh N."/>
            <person name="Isaeva M."/>
            <person name="Bystritskaya E."/>
        </authorList>
    </citation>
    <scope>NUCLEOTIDE SEQUENCE</scope>
    <source>
        <strain evidence="5">10Alg 79</strain>
    </source>
</reference>
<proteinExistence type="predicted"/>
<keyword evidence="3" id="KW-0804">Transcription</keyword>
<name>A0AAJ1X4Q8_9RHOB</name>
<sequence length="245" mass="26565">MQRVHGDGRATIDALAQQYRVSPQTIRRDVNALCAAGQLRRVHGGVETPRSSNILYTSRRRLNEGAKQNIAHCFAKLIPSGASLAVSIGTTPEIAVQSLETQVDLMVLTNNLNIALYGCDREGWGVQIPGGTLRAGDQDILGPQVEAFFRRYQADFGVFGVGGVSEDGTLLDFTEEEVAVRMAIQRNCRCSILLLDHSKFGRAAHVRGGRIEDVDYVISDMPVPAACAEALGERGVEMIIAEDAK</sequence>
<dbReference type="PRINTS" id="PR00037">
    <property type="entry name" value="HTHLACR"/>
</dbReference>
<evidence type="ECO:0000256" key="2">
    <source>
        <dbReference type="ARBA" id="ARBA00023015"/>
    </source>
</evidence>
<dbReference type="GO" id="GO:0003700">
    <property type="term" value="F:DNA-binding transcription factor activity"/>
    <property type="evidence" value="ECO:0007669"/>
    <property type="project" value="InterPro"/>
</dbReference>
<accession>A0AAJ1X4Q8</accession>
<feature type="domain" description="HTH deoR-type" evidence="4">
    <location>
        <begin position="1"/>
        <end position="48"/>
    </location>
</feature>
<evidence type="ECO:0000313" key="6">
    <source>
        <dbReference type="Proteomes" id="UP001227162"/>
    </source>
</evidence>
<dbReference type="PANTHER" id="PTHR30363:SF4">
    <property type="entry name" value="GLYCEROL-3-PHOSPHATE REGULON REPRESSOR"/>
    <property type="match status" value="1"/>
</dbReference>
<keyword evidence="5" id="KW-0238">DNA-binding</keyword>
<dbReference type="InterPro" id="IPR036390">
    <property type="entry name" value="WH_DNA-bd_sf"/>
</dbReference>
<keyword evidence="6" id="KW-1185">Reference proteome</keyword>
<evidence type="ECO:0000259" key="4">
    <source>
        <dbReference type="PROSITE" id="PS51000"/>
    </source>
</evidence>